<dbReference type="InterPro" id="IPR043129">
    <property type="entry name" value="ATPase_NBD"/>
</dbReference>
<evidence type="ECO:0000313" key="3">
    <source>
        <dbReference type="EMBL" id="OQR85834.1"/>
    </source>
</evidence>
<evidence type="ECO:0000256" key="1">
    <source>
        <dbReference type="ARBA" id="ARBA00022741"/>
    </source>
</evidence>
<dbReference type="Gene3D" id="3.30.420.40">
    <property type="match status" value="2"/>
</dbReference>
<evidence type="ECO:0000256" key="2">
    <source>
        <dbReference type="ARBA" id="ARBA00022840"/>
    </source>
</evidence>
<dbReference type="PRINTS" id="PR00301">
    <property type="entry name" value="HEATSHOCK70"/>
</dbReference>
<dbReference type="Gene3D" id="3.90.640.10">
    <property type="entry name" value="Actin, Chain A, domain 4"/>
    <property type="match status" value="1"/>
</dbReference>
<protein>
    <submittedName>
        <fullName evidence="3">Hsp70-like protein</fullName>
    </submittedName>
</protein>
<reference evidence="3 4" key="1">
    <citation type="journal article" date="2014" name="Genome Biol. Evol.">
        <title>The secreted proteins of Achlya hypogyna and Thraustotheca clavata identify the ancestral oomycete secretome and reveal gene acquisitions by horizontal gene transfer.</title>
        <authorList>
            <person name="Misner I."/>
            <person name="Blouin N."/>
            <person name="Leonard G."/>
            <person name="Richards T.A."/>
            <person name="Lane C.E."/>
        </authorList>
    </citation>
    <scope>NUCLEOTIDE SEQUENCE [LARGE SCALE GENOMIC DNA]</scope>
    <source>
        <strain evidence="3 4">ATCC 48635</strain>
    </source>
</reference>
<dbReference type="STRING" id="1202772.A0A1V9YJC7"/>
<dbReference type="GO" id="GO:0005524">
    <property type="term" value="F:ATP binding"/>
    <property type="evidence" value="ECO:0007669"/>
    <property type="project" value="UniProtKB-KW"/>
</dbReference>
<proteinExistence type="predicted"/>
<sequence>MQLGSLVFALGAVVGLIGVFLARSGYTGKEHSVGIDLGTTYSVVAVNQKGHVSVIPDADGFTLLPSIVAFKDGGEVLVGRSARQYRSNDPKHTIFNAKRFIGRPFDDAVAAEAPHYEYGLSLDTHGVCFPLALSGHATNCVSPVAVGAHIVSHLKASAMAYLGHDQVYSAVIAVPASFDVAQRQATVAAFKAAGLKVANVLVEPTAAALAYGLDRKPDVHYVLVFDFGGGTLDVSLLYLQNGSFEVIDTAGDNHLGGEDLDDKLAANLVHRFEALLDGLPLPAVSALARTSDASAFPCTVSGMRGVAEKLKRDLSAAPEAVAACLVEATTASFAAGAEASLKMTRAEWERLMEPLLERTLAPIHEMLDGNGMAPTDVDEVVLVGGSSRIPWVHTQLQALFSREPNSHIDPDVAVAVGAARLAH</sequence>
<keyword evidence="4" id="KW-1185">Reference proteome</keyword>
<accession>A0A1V9YJC7</accession>
<dbReference type="OrthoDB" id="2401965at2759"/>
<keyword evidence="2" id="KW-0067">ATP-binding</keyword>
<keyword evidence="1" id="KW-0547">Nucleotide-binding</keyword>
<dbReference type="Proteomes" id="UP000243579">
    <property type="component" value="Unassembled WGS sequence"/>
</dbReference>
<dbReference type="PROSITE" id="PS00329">
    <property type="entry name" value="HSP70_2"/>
    <property type="match status" value="1"/>
</dbReference>
<dbReference type="PANTHER" id="PTHR19375">
    <property type="entry name" value="HEAT SHOCK PROTEIN 70KDA"/>
    <property type="match status" value="1"/>
</dbReference>
<dbReference type="InterPro" id="IPR018181">
    <property type="entry name" value="Heat_shock_70_CS"/>
</dbReference>
<organism evidence="3 4">
    <name type="scientific">Achlya hypogyna</name>
    <name type="common">Oomycete</name>
    <name type="synonym">Protoachlya hypogyna</name>
    <dbReference type="NCBI Taxonomy" id="1202772"/>
    <lineage>
        <taxon>Eukaryota</taxon>
        <taxon>Sar</taxon>
        <taxon>Stramenopiles</taxon>
        <taxon>Oomycota</taxon>
        <taxon>Saprolegniomycetes</taxon>
        <taxon>Saprolegniales</taxon>
        <taxon>Achlyaceae</taxon>
        <taxon>Achlya</taxon>
    </lineage>
</organism>
<dbReference type="AlphaFoldDB" id="A0A1V9YJC7"/>
<name>A0A1V9YJC7_ACHHY</name>
<comment type="caution">
    <text evidence="3">The sequence shown here is derived from an EMBL/GenBank/DDBJ whole genome shotgun (WGS) entry which is preliminary data.</text>
</comment>
<dbReference type="Pfam" id="PF00012">
    <property type="entry name" value="HSP70"/>
    <property type="match status" value="1"/>
</dbReference>
<gene>
    <name evidence="3" type="ORF">ACHHYP_11314</name>
</gene>
<evidence type="ECO:0000313" key="4">
    <source>
        <dbReference type="Proteomes" id="UP000243579"/>
    </source>
</evidence>
<dbReference type="EMBL" id="JNBR01001580">
    <property type="protein sequence ID" value="OQR85834.1"/>
    <property type="molecule type" value="Genomic_DNA"/>
</dbReference>
<dbReference type="SUPFAM" id="SSF53067">
    <property type="entry name" value="Actin-like ATPase domain"/>
    <property type="match status" value="2"/>
</dbReference>
<dbReference type="PROSITE" id="PS01036">
    <property type="entry name" value="HSP70_3"/>
    <property type="match status" value="1"/>
</dbReference>
<dbReference type="PROSITE" id="PS00297">
    <property type="entry name" value="HSP70_1"/>
    <property type="match status" value="1"/>
</dbReference>
<dbReference type="GO" id="GO:0140662">
    <property type="term" value="F:ATP-dependent protein folding chaperone"/>
    <property type="evidence" value="ECO:0007669"/>
    <property type="project" value="InterPro"/>
</dbReference>
<dbReference type="InterPro" id="IPR013126">
    <property type="entry name" value="Hsp_70_fam"/>
</dbReference>